<keyword evidence="3" id="KW-1185">Reference proteome</keyword>
<proteinExistence type="predicted"/>
<dbReference type="EMBL" id="CP151518">
    <property type="protein sequence ID" value="WZN67135.1"/>
    <property type="molecule type" value="Genomic_DNA"/>
</dbReference>
<dbReference type="Proteomes" id="UP001472866">
    <property type="component" value="Chromosome 18"/>
</dbReference>
<reference evidence="2 3" key="1">
    <citation type="submission" date="2024-03" db="EMBL/GenBank/DDBJ databases">
        <title>Complete genome sequence of the green alga Chloropicon roscoffensis RCC1871.</title>
        <authorList>
            <person name="Lemieux C."/>
            <person name="Pombert J.-F."/>
            <person name="Otis C."/>
            <person name="Turmel M."/>
        </authorList>
    </citation>
    <scope>NUCLEOTIDE SEQUENCE [LARGE SCALE GENOMIC DNA]</scope>
    <source>
        <strain evidence="2 3">RCC1871</strain>
    </source>
</reference>
<name>A0AAX4PLB4_9CHLO</name>
<gene>
    <name evidence="2" type="ORF">HKI87_18g87070</name>
</gene>
<feature type="coiled-coil region" evidence="1">
    <location>
        <begin position="210"/>
        <end position="254"/>
    </location>
</feature>
<evidence type="ECO:0000256" key="1">
    <source>
        <dbReference type="SAM" id="Coils"/>
    </source>
</evidence>
<accession>A0AAX4PLB4</accession>
<protein>
    <submittedName>
        <fullName evidence="2">Uncharacterized protein</fullName>
    </submittedName>
</protein>
<dbReference type="InterPro" id="IPR038336">
    <property type="entry name" value="NET_sf"/>
</dbReference>
<organism evidence="2 3">
    <name type="scientific">Chloropicon roscoffensis</name>
    <dbReference type="NCBI Taxonomy" id="1461544"/>
    <lineage>
        <taxon>Eukaryota</taxon>
        <taxon>Viridiplantae</taxon>
        <taxon>Chlorophyta</taxon>
        <taxon>Chloropicophyceae</taxon>
        <taxon>Chloropicales</taxon>
        <taxon>Chloropicaceae</taxon>
        <taxon>Chloropicon</taxon>
    </lineage>
</organism>
<evidence type="ECO:0000313" key="2">
    <source>
        <dbReference type="EMBL" id="WZN67135.1"/>
    </source>
</evidence>
<keyword evidence="1" id="KW-0175">Coiled coil</keyword>
<evidence type="ECO:0000313" key="3">
    <source>
        <dbReference type="Proteomes" id="UP001472866"/>
    </source>
</evidence>
<dbReference type="AlphaFoldDB" id="A0AAX4PLB4"/>
<sequence>MARRDRADYAGMSDSQVAVACAVEQARIEARDKARSEFGCIRSQLGEESTWWLCQPPKMRSMAADGAHRGDPMPFEVEGELLESLEILPEERMSKVYRILGQSQGWSLGQGKASVDVEKKIDVTVDVKGVDLGALQPPTLWRLHRYINACFRAEACKELKRSLGFGCVFCGYQVRGCYYCNPRKERRREAKKEVLRLKILATKERLRYLAETYKEEMKKHIKRVTKLGRQTGYMQALEDEARETLGVLEDLKRVQRGFARKVIKDKLVMLSPDKMDQVFHIVVKGGNADALEPSARLMQKINFRALDDATLCEIDKFANECLFPYGDQLSLNLFN</sequence>
<dbReference type="Gene3D" id="1.20.1270.220">
    <property type="match status" value="1"/>
</dbReference>